<feature type="domain" description="FCP1 homology" evidence="12">
    <location>
        <begin position="150"/>
        <end position="271"/>
    </location>
</feature>
<evidence type="ECO:0000256" key="4">
    <source>
        <dbReference type="ARBA" id="ARBA00022692"/>
    </source>
</evidence>
<gene>
    <name evidence="13" type="ORF">G2W53_009547</name>
</gene>
<proteinExistence type="inferred from homology"/>
<evidence type="ECO:0000313" key="13">
    <source>
        <dbReference type="EMBL" id="KAF7834688.1"/>
    </source>
</evidence>
<dbReference type="Gene3D" id="3.60.15.10">
    <property type="entry name" value="Ribonuclease Z/Hydroxyacylglutathione hydrolase-like"/>
    <property type="match status" value="1"/>
</dbReference>
<dbReference type="EMBL" id="JAAIUW010000004">
    <property type="protein sequence ID" value="KAF7834688.1"/>
    <property type="molecule type" value="Genomic_DNA"/>
</dbReference>
<comment type="similarity">
    <text evidence="3">Belongs to the nonaspanin (TM9SF) (TC 9.A.2) family.</text>
</comment>
<evidence type="ECO:0000256" key="2">
    <source>
        <dbReference type="ARBA" id="ARBA00004653"/>
    </source>
</evidence>
<organism evidence="13 14">
    <name type="scientific">Senna tora</name>
    <dbReference type="NCBI Taxonomy" id="362788"/>
    <lineage>
        <taxon>Eukaryota</taxon>
        <taxon>Viridiplantae</taxon>
        <taxon>Streptophyta</taxon>
        <taxon>Embryophyta</taxon>
        <taxon>Tracheophyta</taxon>
        <taxon>Spermatophyta</taxon>
        <taxon>Magnoliopsida</taxon>
        <taxon>eudicotyledons</taxon>
        <taxon>Gunneridae</taxon>
        <taxon>Pentapetalae</taxon>
        <taxon>rosids</taxon>
        <taxon>fabids</taxon>
        <taxon>Fabales</taxon>
        <taxon>Fabaceae</taxon>
        <taxon>Caesalpinioideae</taxon>
        <taxon>Cassia clade</taxon>
        <taxon>Senna</taxon>
    </lineage>
</organism>
<evidence type="ECO:0000256" key="9">
    <source>
        <dbReference type="ARBA" id="ARBA00023136"/>
    </source>
</evidence>
<dbReference type="InterPro" id="IPR004274">
    <property type="entry name" value="FCP1_dom"/>
</dbReference>
<evidence type="ECO:0000256" key="3">
    <source>
        <dbReference type="ARBA" id="ARBA00005227"/>
    </source>
</evidence>
<protein>
    <submittedName>
        <fullName evidence="13">RNA polymerase II C-terminal domain phosphatase-like 2</fullName>
    </submittedName>
</protein>
<dbReference type="InterPro" id="IPR036866">
    <property type="entry name" value="RibonucZ/Hydroxyglut_hydro"/>
</dbReference>
<dbReference type="PANTHER" id="PTHR43694">
    <property type="entry name" value="RIBONUCLEASE J"/>
    <property type="match status" value="1"/>
</dbReference>
<evidence type="ECO:0000256" key="8">
    <source>
        <dbReference type="ARBA" id="ARBA00023034"/>
    </source>
</evidence>
<evidence type="ECO:0000313" key="14">
    <source>
        <dbReference type="Proteomes" id="UP000634136"/>
    </source>
</evidence>
<dbReference type="PANTHER" id="PTHR43694:SF1">
    <property type="entry name" value="RIBONUCLEASE J"/>
    <property type="match status" value="1"/>
</dbReference>
<evidence type="ECO:0000256" key="1">
    <source>
        <dbReference type="ARBA" id="ARBA00004337"/>
    </source>
</evidence>
<accession>A0A834WZ74</accession>
<dbReference type="InterPro" id="IPR023214">
    <property type="entry name" value="HAD_sf"/>
</dbReference>
<dbReference type="Proteomes" id="UP000634136">
    <property type="component" value="Unassembled WGS sequence"/>
</dbReference>
<dbReference type="OrthoDB" id="10249888at2759"/>
<dbReference type="SUPFAM" id="SSF56784">
    <property type="entry name" value="HAD-like"/>
    <property type="match status" value="1"/>
</dbReference>
<comment type="caution">
    <text evidence="13">The sequence shown here is derived from an EMBL/GenBank/DDBJ whole genome shotgun (WGS) entry which is preliminary data.</text>
</comment>
<feature type="transmembrane region" description="Helical" evidence="11">
    <location>
        <begin position="865"/>
        <end position="884"/>
    </location>
</feature>
<dbReference type="Gene3D" id="3.40.50.1000">
    <property type="entry name" value="HAD superfamily/HAD-like"/>
    <property type="match status" value="1"/>
</dbReference>
<feature type="region of interest" description="Disordered" evidence="10">
    <location>
        <begin position="431"/>
        <end position="467"/>
    </location>
</feature>
<name>A0A834WZ74_9FABA</name>
<feature type="compositionally biased region" description="Polar residues" evidence="10">
    <location>
        <begin position="556"/>
        <end position="569"/>
    </location>
</feature>
<keyword evidence="9 11" id="KW-0472">Membrane</keyword>
<keyword evidence="6" id="KW-0967">Endosome</keyword>
<evidence type="ECO:0000256" key="7">
    <source>
        <dbReference type="ARBA" id="ARBA00022989"/>
    </source>
</evidence>
<evidence type="ECO:0000256" key="5">
    <source>
        <dbReference type="ARBA" id="ARBA00022729"/>
    </source>
</evidence>
<keyword evidence="14" id="KW-1185">Reference proteome</keyword>
<dbReference type="AlphaFoldDB" id="A0A834WZ74"/>
<dbReference type="GO" id="GO:0010008">
    <property type="term" value="C:endosome membrane"/>
    <property type="evidence" value="ECO:0007669"/>
    <property type="project" value="UniProtKB-SubCell"/>
</dbReference>
<keyword evidence="5" id="KW-0732">Signal</keyword>
<feature type="transmembrane region" description="Helical" evidence="11">
    <location>
        <begin position="134"/>
        <end position="159"/>
    </location>
</feature>
<reference evidence="13" key="1">
    <citation type="submission" date="2020-09" db="EMBL/GenBank/DDBJ databases">
        <title>Genome-Enabled Discovery of Anthraquinone Biosynthesis in Senna tora.</title>
        <authorList>
            <person name="Kang S.-H."/>
            <person name="Pandey R.P."/>
            <person name="Lee C.-M."/>
            <person name="Sim J.-S."/>
            <person name="Jeong J.-T."/>
            <person name="Choi B.-S."/>
            <person name="Jung M."/>
            <person name="Ginzburg D."/>
            <person name="Zhao K."/>
            <person name="Won S.Y."/>
            <person name="Oh T.-J."/>
            <person name="Yu Y."/>
            <person name="Kim N.-H."/>
            <person name="Lee O.R."/>
            <person name="Lee T.-H."/>
            <person name="Bashyal P."/>
            <person name="Kim T.-S."/>
            <person name="Lee W.-H."/>
            <person name="Kawkins C."/>
            <person name="Kim C.-K."/>
            <person name="Kim J.S."/>
            <person name="Ahn B.O."/>
            <person name="Rhee S.Y."/>
            <person name="Sohng J.K."/>
        </authorList>
    </citation>
    <scope>NUCLEOTIDE SEQUENCE</scope>
    <source>
        <tissue evidence="13">Leaf</tissue>
    </source>
</reference>
<sequence>MRSLRRVLTAPPLSSASSLYLLSDEGGRGCNRADCVSALRSCIPFSFFLKSNVNPQVPSNRILGTQNFLATSATHGMCLWEITAVGVGLRFRNKCSIEEVEEVKMDGRQRINALTSLGKTLVGVFYPYNRGALFTALVVIYALTSGIAGYSAASFYYIIEGKNWIRDTSVLVRLRPAWEDLRCYLTAKGRKRFEVYVCTMAERDYAFEMWRLLDPEAHLIGSRKSLLNVFQGGMCHPKMAMVIDDRSKVWEDKDQPRVHVVPAFTPYYAPQAETANAVPVLCVARNVACNVRGCFFKEFDENLLLKINEVFFEDEVGSLPQPPDVSNYLMSEDAGSVPNGNANAPINEGVNGVEPERKDVKSSVDLVTRSVANNVEFKPETSQLPAGAISNAIYPLPSRTFIPSQKPGLLGPPIKHDGSSVDHDYDVKKGLSTTRHGPDIRLPNSGEPPLISRPPTQASTSLMPPHGGRFLEDDISSKTQLNIRPTVSLKESNVVRSENHQPQMKPFSHGTLVALSNALVSQKSQVKGEEASSVQDLQRQKLPLPSQLPEDGVSQDHLSSNNREFQSESGKLNLLPSLSIGVLQEIGKKCNSKASVSEGDNDNNLTRITIGGLFLSIRITEVVCLDAEYVSNQTSRGLPLLHKFAFPMNMTPQFRSLETETASFLTEEVLRIVKPQHFLPIHGELLFLKEHELLGKSTGIRHTAVFKNGEMLGVSHLRNRRVLPNGFVSLGKENLQLKYSDGDKEFGTSSDRLFIDERLRMALDGIIVVSMEIFCPQSFESHVENTLKGKIKITTRCLWLDKGKLLDALHKAAHAALSSCPTMLLSDTFVKEPKLFAITLFDASLFRLNGVITDFRGATERIPSLVAIAFAGFKIIALVVYPASCHFQ</sequence>
<dbReference type="GO" id="GO:0000139">
    <property type="term" value="C:Golgi membrane"/>
    <property type="evidence" value="ECO:0007669"/>
    <property type="project" value="UniProtKB-SubCell"/>
</dbReference>
<dbReference type="Pfam" id="PF02990">
    <property type="entry name" value="EMP70"/>
    <property type="match status" value="1"/>
</dbReference>
<comment type="subcellular location">
    <subcellularLocation>
        <location evidence="1">Endosome membrane</location>
        <topology evidence="1">Multi-pass membrane protein</topology>
    </subcellularLocation>
    <subcellularLocation>
        <location evidence="2">Golgi apparatus membrane</location>
        <topology evidence="2">Multi-pass membrane protein</topology>
    </subcellularLocation>
</comment>
<keyword evidence="4 11" id="KW-0812">Transmembrane</keyword>
<dbReference type="SMART" id="SM00577">
    <property type="entry name" value="CPDc"/>
    <property type="match status" value="1"/>
</dbReference>
<feature type="region of interest" description="Disordered" evidence="10">
    <location>
        <begin position="524"/>
        <end position="569"/>
    </location>
</feature>
<evidence type="ECO:0000256" key="6">
    <source>
        <dbReference type="ARBA" id="ARBA00022753"/>
    </source>
</evidence>
<evidence type="ECO:0000256" key="10">
    <source>
        <dbReference type="SAM" id="MobiDB-lite"/>
    </source>
</evidence>
<evidence type="ECO:0000256" key="11">
    <source>
        <dbReference type="SAM" id="Phobius"/>
    </source>
</evidence>
<evidence type="ECO:0000259" key="12">
    <source>
        <dbReference type="SMART" id="SM00577"/>
    </source>
</evidence>
<dbReference type="InterPro" id="IPR004240">
    <property type="entry name" value="EMP70"/>
</dbReference>
<keyword evidence="8" id="KW-0333">Golgi apparatus</keyword>
<dbReference type="InterPro" id="IPR036412">
    <property type="entry name" value="HAD-like_sf"/>
</dbReference>
<keyword evidence="7 11" id="KW-1133">Transmembrane helix</keyword>